<dbReference type="EMBL" id="JABFUD020000008">
    <property type="protein sequence ID" value="KAI5076783.1"/>
    <property type="molecule type" value="Genomic_DNA"/>
</dbReference>
<name>A0A9D4UZC3_ADICA</name>
<dbReference type="Proteomes" id="UP000886520">
    <property type="component" value="Chromosome 8"/>
</dbReference>
<evidence type="ECO:0000313" key="1">
    <source>
        <dbReference type="EMBL" id="KAI5076783.1"/>
    </source>
</evidence>
<reference evidence="1" key="1">
    <citation type="submission" date="2021-01" db="EMBL/GenBank/DDBJ databases">
        <title>Adiantum capillus-veneris genome.</title>
        <authorList>
            <person name="Fang Y."/>
            <person name="Liao Q."/>
        </authorList>
    </citation>
    <scope>NUCLEOTIDE SEQUENCE</scope>
    <source>
        <strain evidence="1">H3</strain>
        <tissue evidence="1">Leaf</tissue>
    </source>
</reference>
<organism evidence="1 2">
    <name type="scientific">Adiantum capillus-veneris</name>
    <name type="common">Maidenhair fern</name>
    <dbReference type="NCBI Taxonomy" id="13818"/>
    <lineage>
        <taxon>Eukaryota</taxon>
        <taxon>Viridiplantae</taxon>
        <taxon>Streptophyta</taxon>
        <taxon>Embryophyta</taxon>
        <taxon>Tracheophyta</taxon>
        <taxon>Polypodiopsida</taxon>
        <taxon>Polypodiidae</taxon>
        <taxon>Polypodiales</taxon>
        <taxon>Pteridineae</taxon>
        <taxon>Pteridaceae</taxon>
        <taxon>Vittarioideae</taxon>
        <taxon>Adiantum</taxon>
    </lineage>
</organism>
<accession>A0A9D4UZC3</accession>
<evidence type="ECO:0000313" key="2">
    <source>
        <dbReference type="Proteomes" id="UP000886520"/>
    </source>
</evidence>
<comment type="caution">
    <text evidence="1">The sequence shown here is derived from an EMBL/GenBank/DDBJ whole genome shotgun (WGS) entry which is preliminary data.</text>
</comment>
<gene>
    <name evidence="1" type="ORF">GOP47_0008848</name>
</gene>
<sequence>MAEKMLLGVTEFIHQQQQNMEMQLQSVADSSVSKIMLHDQTLNANALQKELATVRVTHQKEIHDLMMEHQNELAKQKLSPQMFKDWTGELETEVQSELHQLAIVNKELQRSEEQKITNVPDDVVVVGVTVGSVTVDEPIMLVPDYLSDFDVVPSEPNV</sequence>
<proteinExistence type="predicted"/>
<keyword evidence="2" id="KW-1185">Reference proteome</keyword>
<protein>
    <submittedName>
        <fullName evidence="1">Uncharacterized protein</fullName>
    </submittedName>
</protein>
<dbReference type="AlphaFoldDB" id="A0A9D4UZC3"/>